<protein>
    <submittedName>
        <fullName evidence="1">Uncharacterized protein</fullName>
    </submittedName>
</protein>
<comment type="caution">
    <text evidence="1">The sequence shown here is derived from an EMBL/GenBank/DDBJ whole genome shotgun (WGS) entry which is preliminary data.</text>
</comment>
<gene>
    <name evidence="1" type="ORF">CIK00_15135</name>
</gene>
<accession>A0A2N4UQ17</accession>
<name>A0A2N4UQ17_9GAMM</name>
<dbReference type="RefSeq" id="WP_065208490.1">
    <property type="nucleotide sequence ID" value="NZ_JABJXE010000015.1"/>
</dbReference>
<keyword evidence="2" id="KW-1185">Reference proteome</keyword>
<dbReference type="EMBL" id="NPIB01000020">
    <property type="protein sequence ID" value="PLC57114.1"/>
    <property type="molecule type" value="Genomic_DNA"/>
</dbReference>
<dbReference type="AlphaFoldDB" id="A0A2N4UQ17"/>
<dbReference type="Proteomes" id="UP000234420">
    <property type="component" value="Unassembled WGS sequence"/>
</dbReference>
<sequence>MTLIPLYTTSNTKELTQKQRDLLNPTDKTEDFMFLMCKTADWVLASDSKQVNHDFIRTKMAAIHQVYCLGNLEDLNLQMCQEATLALLETSESNVRKTVHNFYSSIRQHSPCYETN</sequence>
<organism evidence="1 2">
    <name type="scientific">Photobacterium carnosum</name>
    <dbReference type="NCBI Taxonomy" id="2023717"/>
    <lineage>
        <taxon>Bacteria</taxon>
        <taxon>Pseudomonadati</taxon>
        <taxon>Pseudomonadota</taxon>
        <taxon>Gammaproteobacteria</taxon>
        <taxon>Vibrionales</taxon>
        <taxon>Vibrionaceae</taxon>
        <taxon>Photobacterium</taxon>
    </lineage>
</organism>
<evidence type="ECO:0000313" key="2">
    <source>
        <dbReference type="Proteomes" id="UP000234420"/>
    </source>
</evidence>
<proteinExistence type="predicted"/>
<reference evidence="1 2" key="1">
    <citation type="journal article" date="2018" name="Syst. Appl. Microbiol.">
        <title>Photobacterium carnosum sp. nov., isolated from spoiled modified atmosphere packaged poultry meat.</title>
        <authorList>
            <person name="Hilgarth M."/>
            <person name="Fuertes S."/>
            <person name="Ehrmann M."/>
            <person name="Vogel R.F."/>
        </authorList>
    </citation>
    <scope>NUCLEOTIDE SEQUENCE [LARGE SCALE GENOMIC DNA]</scope>
    <source>
        <strain evidence="1 2">TMW 2.2021</strain>
    </source>
</reference>
<evidence type="ECO:0000313" key="1">
    <source>
        <dbReference type="EMBL" id="PLC57114.1"/>
    </source>
</evidence>